<evidence type="ECO:0000313" key="1">
    <source>
        <dbReference type="Ensembl" id="ENSMFAP00000062010.1"/>
    </source>
</evidence>
<keyword evidence="2" id="KW-1185">Reference proteome</keyword>
<protein>
    <submittedName>
        <fullName evidence="1">Uncharacterized protein</fullName>
    </submittedName>
</protein>
<evidence type="ECO:0000313" key="2">
    <source>
        <dbReference type="Proteomes" id="UP000233100"/>
    </source>
</evidence>
<dbReference type="Proteomes" id="UP000233100">
    <property type="component" value="Chromosome 11"/>
</dbReference>
<accession>A0A7N9DAE3</accession>
<reference evidence="1" key="3">
    <citation type="submission" date="2025-09" db="UniProtKB">
        <authorList>
            <consortium name="Ensembl"/>
        </authorList>
    </citation>
    <scope>IDENTIFICATION</scope>
</reference>
<reference evidence="1" key="2">
    <citation type="submission" date="2025-08" db="UniProtKB">
        <authorList>
            <consortium name="Ensembl"/>
        </authorList>
    </citation>
    <scope>IDENTIFICATION</scope>
</reference>
<sequence length="104" mass="11242">IKTPDRGPEFGGKACLTVTAGLEGFGFFFVFETESCSVPQAGVQWRDLGSLQAPLPGFTPFSCLSLPSSWDYRRPPPRPASFCIFLVEAGFHGVSQDGLDLLTL</sequence>
<dbReference type="Ensembl" id="ENSMFAT00000079864.1">
    <property type="protein sequence ID" value="ENSMFAP00000062010.1"/>
    <property type="gene ID" value="ENSMFAG00000053197.1"/>
</dbReference>
<organism evidence="1 2">
    <name type="scientific">Macaca fascicularis</name>
    <name type="common">Crab-eating macaque</name>
    <name type="synonym">Cynomolgus monkey</name>
    <dbReference type="NCBI Taxonomy" id="9541"/>
    <lineage>
        <taxon>Eukaryota</taxon>
        <taxon>Metazoa</taxon>
        <taxon>Chordata</taxon>
        <taxon>Craniata</taxon>
        <taxon>Vertebrata</taxon>
        <taxon>Euteleostomi</taxon>
        <taxon>Mammalia</taxon>
        <taxon>Eutheria</taxon>
        <taxon>Euarchontoglires</taxon>
        <taxon>Primates</taxon>
        <taxon>Haplorrhini</taxon>
        <taxon>Catarrhini</taxon>
        <taxon>Cercopithecidae</taxon>
        <taxon>Cercopithecinae</taxon>
        <taxon>Macaca</taxon>
    </lineage>
</organism>
<proteinExistence type="predicted"/>
<name>A0A7N9DAE3_MACFA</name>
<dbReference type="PANTHER" id="PTHR46254:SF7">
    <property type="entry name" value="PI4-KINASE N-TERMINAL DOMAIN-CONTAINING PROTEIN"/>
    <property type="match status" value="1"/>
</dbReference>
<dbReference type="PANTHER" id="PTHR46254">
    <property type="entry name" value="PROTEIN GVQW1-RELATED"/>
    <property type="match status" value="1"/>
</dbReference>
<dbReference type="AlphaFoldDB" id="A0A7N9DAE3"/>
<reference evidence="1 2" key="1">
    <citation type="submission" date="2013-03" db="EMBL/GenBank/DDBJ databases">
        <authorList>
            <person name="Warren W."/>
            <person name="Wilson R.K."/>
        </authorList>
    </citation>
    <scope>NUCLEOTIDE SEQUENCE</scope>
</reference>
<dbReference type="GeneTree" id="ENSGT00940000165497"/>